<protein>
    <submittedName>
        <fullName evidence="1">Uncharacterized protein</fullName>
    </submittedName>
</protein>
<sequence length="193" mass="22224">MRDFGPWEFQLMLLRRMEDFQPGLVRDARAAMGATREHQRAAHHRWQQLLRSARFDHGIAGYRAALGLPESDAEHETAYGAVREVRWRLPYLWPDLRWCVLSAPDGTVWQSELVQVRAREPMLPSADPPPEPWSLVVADVAAQRVRHRDDTITSRTVLWLPSAEDTGTLRHTFAWGLLQEAVIDDHHPRERAG</sequence>
<evidence type="ECO:0000313" key="1">
    <source>
        <dbReference type="EMBL" id="GAA3692283.1"/>
    </source>
</evidence>
<gene>
    <name evidence="1" type="ORF">GCM10022204_04560</name>
</gene>
<keyword evidence="2" id="KW-1185">Reference proteome</keyword>
<reference evidence="2" key="1">
    <citation type="journal article" date="2019" name="Int. J. Syst. Evol. Microbiol.">
        <title>The Global Catalogue of Microorganisms (GCM) 10K type strain sequencing project: providing services to taxonomists for standard genome sequencing and annotation.</title>
        <authorList>
            <consortium name="The Broad Institute Genomics Platform"/>
            <consortium name="The Broad Institute Genome Sequencing Center for Infectious Disease"/>
            <person name="Wu L."/>
            <person name="Ma J."/>
        </authorList>
    </citation>
    <scope>NUCLEOTIDE SEQUENCE [LARGE SCALE GENOMIC DNA]</scope>
    <source>
        <strain evidence="2">JCM 16548</strain>
    </source>
</reference>
<accession>A0ABP7CQJ9</accession>
<proteinExistence type="predicted"/>
<dbReference type="EMBL" id="BAAAYX010000002">
    <property type="protein sequence ID" value="GAA3692283.1"/>
    <property type="molecule type" value="Genomic_DNA"/>
</dbReference>
<dbReference type="RefSeq" id="WP_344810640.1">
    <property type="nucleotide sequence ID" value="NZ_BAAAYX010000002.1"/>
</dbReference>
<comment type="caution">
    <text evidence="1">The sequence shown here is derived from an EMBL/GenBank/DDBJ whole genome shotgun (WGS) entry which is preliminary data.</text>
</comment>
<organism evidence="1 2">
    <name type="scientific">Microlunatus aurantiacus</name>
    <dbReference type="NCBI Taxonomy" id="446786"/>
    <lineage>
        <taxon>Bacteria</taxon>
        <taxon>Bacillati</taxon>
        <taxon>Actinomycetota</taxon>
        <taxon>Actinomycetes</taxon>
        <taxon>Propionibacteriales</taxon>
        <taxon>Propionibacteriaceae</taxon>
        <taxon>Microlunatus</taxon>
    </lineage>
</organism>
<dbReference type="Proteomes" id="UP001500051">
    <property type="component" value="Unassembled WGS sequence"/>
</dbReference>
<evidence type="ECO:0000313" key="2">
    <source>
        <dbReference type="Proteomes" id="UP001500051"/>
    </source>
</evidence>
<name>A0ABP7CQJ9_9ACTN</name>